<dbReference type="RefSeq" id="WP_344664653.1">
    <property type="nucleotide sequence ID" value="NZ_BAAAQN010000006.1"/>
</dbReference>
<dbReference type="Gene3D" id="3.40.50.150">
    <property type="entry name" value="Vaccinia Virus protein VP39"/>
    <property type="match status" value="1"/>
</dbReference>
<dbReference type="Pfam" id="PF13649">
    <property type="entry name" value="Methyltransf_25"/>
    <property type="match status" value="1"/>
</dbReference>
<name>A0ABN2TSN8_9ACTN</name>
<sequence length="224" mass="24140">MSTDAAGSWDNEYATGTRYVADEPPVGFVAEILALAKAHGVESGMYLGCGNGRNFIPLSDAGLELVGLDISATAIEQLTERAPRYAGRLVVGDLTALPDGQRYPLVIALQVIQHGNREQVHGLLADTLARVDDGGLFAIRVNAVGTDVRHTHEVIERDPDGSFSVRYTAGPKAGLTVHFWAAAELDAAIRAAGLVPVARLRPESTWREPAEAGQWLQWEGVYRR</sequence>
<dbReference type="EMBL" id="BAAAQN010000006">
    <property type="protein sequence ID" value="GAA2018787.1"/>
    <property type="molecule type" value="Genomic_DNA"/>
</dbReference>
<dbReference type="SUPFAM" id="SSF53335">
    <property type="entry name" value="S-adenosyl-L-methionine-dependent methyltransferases"/>
    <property type="match status" value="1"/>
</dbReference>
<dbReference type="Proteomes" id="UP001500751">
    <property type="component" value="Unassembled WGS sequence"/>
</dbReference>
<evidence type="ECO:0000313" key="2">
    <source>
        <dbReference type="EMBL" id="GAA2018787.1"/>
    </source>
</evidence>
<organism evidence="2 3">
    <name type="scientific">Catenulispora yoronensis</name>
    <dbReference type="NCBI Taxonomy" id="450799"/>
    <lineage>
        <taxon>Bacteria</taxon>
        <taxon>Bacillati</taxon>
        <taxon>Actinomycetota</taxon>
        <taxon>Actinomycetes</taxon>
        <taxon>Catenulisporales</taxon>
        <taxon>Catenulisporaceae</taxon>
        <taxon>Catenulispora</taxon>
    </lineage>
</organism>
<dbReference type="InterPro" id="IPR041698">
    <property type="entry name" value="Methyltransf_25"/>
</dbReference>
<gene>
    <name evidence="2" type="ORF">GCM10009839_13760</name>
</gene>
<protein>
    <recommendedName>
        <fullName evidence="1">Methyltransferase domain-containing protein</fullName>
    </recommendedName>
</protein>
<evidence type="ECO:0000313" key="3">
    <source>
        <dbReference type="Proteomes" id="UP001500751"/>
    </source>
</evidence>
<dbReference type="CDD" id="cd02440">
    <property type="entry name" value="AdoMet_MTases"/>
    <property type="match status" value="1"/>
</dbReference>
<comment type="caution">
    <text evidence="2">The sequence shown here is derived from an EMBL/GenBank/DDBJ whole genome shotgun (WGS) entry which is preliminary data.</text>
</comment>
<feature type="domain" description="Methyltransferase" evidence="1">
    <location>
        <begin position="47"/>
        <end position="135"/>
    </location>
</feature>
<evidence type="ECO:0000259" key="1">
    <source>
        <dbReference type="Pfam" id="PF13649"/>
    </source>
</evidence>
<dbReference type="InterPro" id="IPR029063">
    <property type="entry name" value="SAM-dependent_MTases_sf"/>
</dbReference>
<accession>A0ABN2TSN8</accession>
<reference evidence="2 3" key="1">
    <citation type="journal article" date="2019" name="Int. J. Syst. Evol. Microbiol.">
        <title>The Global Catalogue of Microorganisms (GCM) 10K type strain sequencing project: providing services to taxonomists for standard genome sequencing and annotation.</title>
        <authorList>
            <consortium name="The Broad Institute Genomics Platform"/>
            <consortium name="The Broad Institute Genome Sequencing Center for Infectious Disease"/>
            <person name="Wu L."/>
            <person name="Ma J."/>
        </authorList>
    </citation>
    <scope>NUCLEOTIDE SEQUENCE [LARGE SCALE GENOMIC DNA]</scope>
    <source>
        <strain evidence="2 3">JCM 16014</strain>
    </source>
</reference>
<keyword evidence="3" id="KW-1185">Reference proteome</keyword>
<proteinExistence type="predicted"/>